<comment type="similarity">
    <text evidence="1">Belongs to the class IV-like SAM-binding methyltransferase superfamily. RNA methyltransferase TrmH family.</text>
</comment>
<sequence>MISIKTAAELLTAKGRREQGRFIVEGQKLIDEALSAGYTMCGIWRAEEIGEKAFSKLCDTVTPQGVAAAFDKPPEKELTLMHDGRYVLLENLQNPGNVGTILRTAEAMGLTGVLFCGEAVDVFSPKVLRGSMGSALRMPTGIFDTPDGAKAALTAVGLPLWGSALRTDAVKLGSEGLKSGVVAIGNEGAGMSEALLALCDRVVVIPMAGQTESLSAPAAAAILLWELFGRDRL</sequence>
<dbReference type="PANTHER" id="PTHR43191:SF2">
    <property type="entry name" value="RRNA METHYLTRANSFERASE 3, MITOCHONDRIAL"/>
    <property type="match status" value="1"/>
</dbReference>
<dbReference type="GO" id="GO:0008173">
    <property type="term" value="F:RNA methyltransferase activity"/>
    <property type="evidence" value="ECO:0007669"/>
    <property type="project" value="InterPro"/>
</dbReference>
<dbReference type="GO" id="GO:0032259">
    <property type="term" value="P:methylation"/>
    <property type="evidence" value="ECO:0007669"/>
    <property type="project" value="UniProtKB-KW"/>
</dbReference>
<dbReference type="GO" id="GO:0003723">
    <property type="term" value="F:RNA binding"/>
    <property type="evidence" value="ECO:0007669"/>
    <property type="project" value="InterPro"/>
</dbReference>
<dbReference type="InterPro" id="IPR029064">
    <property type="entry name" value="Ribosomal_eL30-like_sf"/>
</dbReference>
<evidence type="ECO:0000259" key="4">
    <source>
        <dbReference type="Pfam" id="PF00588"/>
    </source>
</evidence>
<dbReference type="InterPro" id="IPR029028">
    <property type="entry name" value="Alpha/beta_knot_MTases"/>
</dbReference>
<comment type="caution">
    <text evidence="6">The sequence shown here is derived from an EMBL/GenBank/DDBJ whole genome shotgun (WGS) entry which is preliminary data.</text>
</comment>
<proteinExistence type="inferred from homology"/>
<evidence type="ECO:0000256" key="3">
    <source>
        <dbReference type="ARBA" id="ARBA00022679"/>
    </source>
</evidence>
<dbReference type="PANTHER" id="PTHR43191">
    <property type="entry name" value="RRNA METHYLTRANSFERASE 3"/>
    <property type="match status" value="1"/>
</dbReference>
<name>A0A645BGD9_9ZZZZ</name>
<feature type="domain" description="tRNA/rRNA methyltransferase SpoU type" evidence="4">
    <location>
        <begin position="86"/>
        <end position="225"/>
    </location>
</feature>
<dbReference type="AlphaFoldDB" id="A0A645BGD9"/>
<evidence type="ECO:0000313" key="6">
    <source>
        <dbReference type="EMBL" id="MPM64402.1"/>
    </source>
</evidence>
<reference evidence="6" key="1">
    <citation type="submission" date="2019-08" db="EMBL/GenBank/DDBJ databases">
        <authorList>
            <person name="Kucharzyk K."/>
            <person name="Murdoch R.W."/>
            <person name="Higgins S."/>
            <person name="Loffler F."/>
        </authorList>
    </citation>
    <scope>NUCLEOTIDE SEQUENCE</scope>
</reference>
<accession>A0A645BGD9</accession>
<feature type="domain" description="MRM3-like substrate binding" evidence="5">
    <location>
        <begin position="4"/>
        <end position="41"/>
    </location>
</feature>
<evidence type="ECO:0000259" key="5">
    <source>
        <dbReference type="Pfam" id="PF22435"/>
    </source>
</evidence>
<protein>
    <submittedName>
        <fullName evidence="6">23S rRNA (Uridine(2479)-2'-O)-methyltransferase</fullName>
        <ecNumber evidence="6">2.1.1.208</ecNumber>
    </submittedName>
</protein>
<dbReference type="SUPFAM" id="SSF55315">
    <property type="entry name" value="L30e-like"/>
    <property type="match status" value="1"/>
</dbReference>
<dbReference type="InterPro" id="IPR001537">
    <property type="entry name" value="SpoU_MeTrfase"/>
</dbReference>
<evidence type="ECO:0000256" key="2">
    <source>
        <dbReference type="ARBA" id="ARBA00022603"/>
    </source>
</evidence>
<keyword evidence="3 6" id="KW-0808">Transferase</keyword>
<dbReference type="InterPro" id="IPR051259">
    <property type="entry name" value="rRNA_Methyltransferase"/>
</dbReference>
<dbReference type="EC" id="2.1.1.208" evidence="6"/>
<organism evidence="6">
    <name type="scientific">bioreactor metagenome</name>
    <dbReference type="NCBI Taxonomy" id="1076179"/>
    <lineage>
        <taxon>unclassified sequences</taxon>
        <taxon>metagenomes</taxon>
        <taxon>ecological metagenomes</taxon>
    </lineage>
</organism>
<dbReference type="SUPFAM" id="SSF75217">
    <property type="entry name" value="alpha/beta knot"/>
    <property type="match status" value="1"/>
</dbReference>
<dbReference type="InterPro" id="IPR029026">
    <property type="entry name" value="tRNA_m1G_MTases_N"/>
</dbReference>
<gene>
    <name evidence="6" type="primary">aviRb_8</name>
    <name evidence="6" type="ORF">SDC9_111288</name>
</gene>
<dbReference type="EMBL" id="VSSQ01019931">
    <property type="protein sequence ID" value="MPM64402.1"/>
    <property type="molecule type" value="Genomic_DNA"/>
</dbReference>
<keyword evidence="2 6" id="KW-0489">Methyltransferase</keyword>
<dbReference type="Gene3D" id="3.30.1330.30">
    <property type="match status" value="1"/>
</dbReference>
<dbReference type="GO" id="GO:0006396">
    <property type="term" value="P:RNA processing"/>
    <property type="evidence" value="ECO:0007669"/>
    <property type="project" value="InterPro"/>
</dbReference>
<dbReference type="InterPro" id="IPR053888">
    <property type="entry name" value="MRM3-like_sub_bind"/>
</dbReference>
<evidence type="ECO:0000256" key="1">
    <source>
        <dbReference type="ARBA" id="ARBA00007228"/>
    </source>
</evidence>
<dbReference type="Pfam" id="PF22435">
    <property type="entry name" value="MRM3-like_sub_bind"/>
    <property type="match status" value="1"/>
</dbReference>
<dbReference type="Gene3D" id="3.40.1280.10">
    <property type="match status" value="1"/>
</dbReference>
<dbReference type="Pfam" id="PF00588">
    <property type="entry name" value="SpoU_methylase"/>
    <property type="match status" value="1"/>
</dbReference>
<dbReference type="CDD" id="cd18095">
    <property type="entry name" value="SpoU-like_rRNA-MTase"/>
    <property type="match status" value="1"/>
</dbReference>